<comment type="caution">
    <text evidence="2">The sequence shown here is derived from an EMBL/GenBank/DDBJ whole genome shotgun (WGS) entry which is preliminary data.</text>
</comment>
<accession>A0A5B7GQN8</accession>
<sequence>MMRDIREDKEEEEEEEEEQKMGRKKLSKSHVYFGMFVNTPTTIPIYPHQSGSRRGNTQPLNGPRSVP</sequence>
<protein>
    <submittedName>
        <fullName evidence="2">Uncharacterized protein</fullName>
    </submittedName>
</protein>
<proteinExistence type="predicted"/>
<reference evidence="2 3" key="1">
    <citation type="submission" date="2019-05" db="EMBL/GenBank/DDBJ databases">
        <title>Another draft genome of Portunus trituberculatus and its Hox gene families provides insights of decapod evolution.</title>
        <authorList>
            <person name="Jeong J.-H."/>
            <person name="Song I."/>
            <person name="Kim S."/>
            <person name="Choi T."/>
            <person name="Kim D."/>
            <person name="Ryu S."/>
            <person name="Kim W."/>
        </authorList>
    </citation>
    <scope>NUCLEOTIDE SEQUENCE [LARGE SCALE GENOMIC DNA]</scope>
    <source>
        <tissue evidence="2">Muscle</tissue>
    </source>
</reference>
<evidence type="ECO:0000313" key="3">
    <source>
        <dbReference type="Proteomes" id="UP000324222"/>
    </source>
</evidence>
<feature type="compositionally biased region" description="Acidic residues" evidence="1">
    <location>
        <begin position="9"/>
        <end position="18"/>
    </location>
</feature>
<organism evidence="2 3">
    <name type="scientific">Portunus trituberculatus</name>
    <name type="common">Swimming crab</name>
    <name type="synonym">Neptunus trituberculatus</name>
    <dbReference type="NCBI Taxonomy" id="210409"/>
    <lineage>
        <taxon>Eukaryota</taxon>
        <taxon>Metazoa</taxon>
        <taxon>Ecdysozoa</taxon>
        <taxon>Arthropoda</taxon>
        <taxon>Crustacea</taxon>
        <taxon>Multicrustacea</taxon>
        <taxon>Malacostraca</taxon>
        <taxon>Eumalacostraca</taxon>
        <taxon>Eucarida</taxon>
        <taxon>Decapoda</taxon>
        <taxon>Pleocyemata</taxon>
        <taxon>Brachyura</taxon>
        <taxon>Eubrachyura</taxon>
        <taxon>Portunoidea</taxon>
        <taxon>Portunidae</taxon>
        <taxon>Portuninae</taxon>
        <taxon>Portunus</taxon>
    </lineage>
</organism>
<dbReference type="AlphaFoldDB" id="A0A5B7GQN8"/>
<keyword evidence="3" id="KW-1185">Reference proteome</keyword>
<feature type="region of interest" description="Disordered" evidence="1">
    <location>
        <begin position="1"/>
        <end position="67"/>
    </location>
</feature>
<dbReference type="EMBL" id="VSRR010016957">
    <property type="protein sequence ID" value="MPC59889.1"/>
    <property type="molecule type" value="Genomic_DNA"/>
</dbReference>
<evidence type="ECO:0000313" key="2">
    <source>
        <dbReference type="EMBL" id="MPC59889.1"/>
    </source>
</evidence>
<gene>
    <name evidence="2" type="ORF">E2C01_053918</name>
</gene>
<feature type="compositionally biased region" description="Polar residues" evidence="1">
    <location>
        <begin position="49"/>
        <end position="60"/>
    </location>
</feature>
<evidence type="ECO:0000256" key="1">
    <source>
        <dbReference type="SAM" id="MobiDB-lite"/>
    </source>
</evidence>
<name>A0A5B7GQN8_PORTR</name>
<dbReference type="Proteomes" id="UP000324222">
    <property type="component" value="Unassembled WGS sequence"/>
</dbReference>